<feature type="region of interest" description="Disordered" evidence="4">
    <location>
        <begin position="105"/>
        <end position="159"/>
    </location>
</feature>
<dbReference type="InterPro" id="IPR050613">
    <property type="entry name" value="Sec_Metabolite_Reg"/>
</dbReference>
<keyword evidence="2" id="KW-0479">Metal-binding</keyword>
<dbReference type="PANTHER" id="PTHR31001">
    <property type="entry name" value="UNCHARACTERIZED TRANSCRIPTIONAL REGULATORY PROTEIN"/>
    <property type="match status" value="1"/>
</dbReference>
<evidence type="ECO:0000256" key="3">
    <source>
        <dbReference type="ARBA" id="ARBA00023242"/>
    </source>
</evidence>
<dbReference type="GO" id="GO:0005634">
    <property type="term" value="C:nucleus"/>
    <property type="evidence" value="ECO:0007669"/>
    <property type="project" value="UniProtKB-SubCell"/>
</dbReference>
<feature type="domain" description="Zn(2)-C6 fungal-type" evidence="5">
    <location>
        <begin position="25"/>
        <end position="56"/>
    </location>
</feature>
<dbReference type="GO" id="GO:0006351">
    <property type="term" value="P:DNA-templated transcription"/>
    <property type="evidence" value="ECO:0007669"/>
    <property type="project" value="InterPro"/>
</dbReference>
<dbReference type="PROSITE" id="PS00463">
    <property type="entry name" value="ZN2_CY6_FUNGAL_1"/>
    <property type="match status" value="1"/>
</dbReference>
<dbReference type="InterPro" id="IPR036864">
    <property type="entry name" value="Zn2-C6_fun-type_DNA-bd_sf"/>
</dbReference>
<comment type="subcellular location">
    <subcellularLocation>
        <location evidence="1">Nucleus</location>
    </subcellularLocation>
</comment>
<evidence type="ECO:0000256" key="1">
    <source>
        <dbReference type="ARBA" id="ARBA00004123"/>
    </source>
</evidence>
<dbReference type="InterPro" id="IPR001138">
    <property type="entry name" value="Zn2Cys6_DnaBD"/>
</dbReference>
<evidence type="ECO:0000256" key="4">
    <source>
        <dbReference type="SAM" id="MobiDB-lite"/>
    </source>
</evidence>
<dbReference type="SMART" id="SM00066">
    <property type="entry name" value="GAL4"/>
    <property type="match status" value="1"/>
</dbReference>
<organism evidence="6 7">
    <name type="scientific">Pholiota conissans</name>
    <dbReference type="NCBI Taxonomy" id="109636"/>
    <lineage>
        <taxon>Eukaryota</taxon>
        <taxon>Fungi</taxon>
        <taxon>Dikarya</taxon>
        <taxon>Basidiomycota</taxon>
        <taxon>Agaricomycotina</taxon>
        <taxon>Agaricomycetes</taxon>
        <taxon>Agaricomycetidae</taxon>
        <taxon>Agaricales</taxon>
        <taxon>Agaricineae</taxon>
        <taxon>Strophariaceae</taxon>
        <taxon>Pholiota</taxon>
    </lineage>
</organism>
<dbReference type="Gene3D" id="4.10.240.10">
    <property type="entry name" value="Zn(2)-C6 fungal-type DNA-binding domain"/>
    <property type="match status" value="1"/>
</dbReference>
<protein>
    <recommendedName>
        <fullName evidence="5">Zn(2)-C6 fungal-type domain-containing protein</fullName>
    </recommendedName>
</protein>
<dbReference type="SMART" id="SM00906">
    <property type="entry name" value="Fungal_trans"/>
    <property type="match status" value="1"/>
</dbReference>
<dbReference type="PROSITE" id="PS50048">
    <property type="entry name" value="ZN2_CY6_FUNGAL_2"/>
    <property type="match status" value="1"/>
</dbReference>
<accession>A0A9P6CWS6</accession>
<gene>
    <name evidence="6" type="ORF">BDN70DRAFT_875284</name>
</gene>
<evidence type="ECO:0000256" key="2">
    <source>
        <dbReference type="ARBA" id="ARBA00022723"/>
    </source>
</evidence>
<evidence type="ECO:0000259" key="5">
    <source>
        <dbReference type="PROSITE" id="PS50048"/>
    </source>
</evidence>
<comment type="caution">
    <text evidence="6">The sequence shown here is derived from an EMBL/GenBank/DDBJ whole genome shotgun (WGS) entry which is preliminary data.</text>
</comment>
<dbReference type="Pfam" id="PF04082">
    <property type="entry name" value="Fungal_trans"/>
    <property type="match status" value="1"/>
</dbReference>
<dbReference type="GO" id="GO:0003677">
    <property type="term" value="F:DNA binding"/>
    <property type="evidence" value="ECO:0007669"/>
    <property type="project" value="InterPro"/>
</dbReference>
<dbReference type="GO" id="GO:0008270">
    <property type="term" value="F:zinc ion binding"/>
    <property type="evidence" value="ECO:0007669"/>
    <property type="project" value="InterPro"/>
</dbReference>
<evidence type="ECO:0000313" key="7">
    <source>
        <dbReference type="Proteomes" id="UP000807469"/>
    </source>
</evidence>
<feature type="compositionally biased region" description="Low complexity" evidence="4">
    <location>
        <begin position="108"/>
        <end position="122"/>
    </location>
</feature>
<evidence type="ECO:0000313" key="6">
    <source>
        <dbReference type="EMBL" id="KAF9482197.1"/>
    </source>
</evidence>
<dbReference type="InterPro" id="IPR007219">
    <property type="entry name" value="XnlR_reg_dom"/>
</dbReference>
<dbReference type="GO" id="GO:0000981">
    <property type="term" value="F:DNA-binding transcription factor activity, RNA polymerase II-specific"/>
    <property type="evidence" value="ECO:0007669"/>
    <property type="project" value="InterPro"/>
</dbReference>
<feature type="compositionally biased region" description="Polar residues" evidence="4">
    <location>
        <begin position="123"/>
        <end position="158"/>
    </location>
</feature>
<dbReference type="EMBL" id="MU155168">
    <property type="protein sequence ID" value="KAF9482197.1"/>
    <property type="molecule type" value="Genomic_DNA"/>
</dbReference>
<feature type="region of interest" description="Disordered" evidence="4">
    <location>
        <begin position="756"/>
        <end position="776"/>
    </location>
</feature>
<name>A0A9P6CWS6_9AGAR</name>
<dbReference type="PANTHER" id="PTHR31001:SF88">
    <property type="entry name" value="TRANSCRIPTION FACTOR PDR3"/>
    <property type="match status" value="1"/>
</dbReference>
<dbReference type="SUPFAM" id="SSF57701">
    <property type="entry name" value="Zn2/Cys6 DNA-binding domain"/>
    <property type="match status" value="1"/>
</dbReference>
<keyword evidence="7" id="KW-1185">Reference proteome</keyword>
<dbReference type="CDD" id="cd12148">
    <property type="entry name" value="fungal_TF_MHR"/>
    <property type="match status" value="1"/>
</dbReference>
<keyword evidence="3" id="KW-0539">Nucleus</keyword>
<dbReference type="Pfam" id="PF00172">
    <property type="entry name" value="Zn_clus"/>
    <property type="match status" value="1"/>
</dbReference>
<dbReference type="OrthoDB" id="3364175at2759"/>
<sequence>MESETSQTEQSQLKVKKTRRRLRLSCVECTKRRQKCDRKHPCSLCVSRGVAHLCRWESVPLARPPPARPPASALVLKDANAPEPNALVLDLKQRIAALEHELEQARGSCSSPSVNARSPSSRMQSTPPFSGVTDSVSGGASSAFSPPQMSESLQQKSPPQHFAEHALLNDEDEPEIGPPSFPLDENAYEATSTLAQLSLAHHGEFIGRGSLICALHAMTAKTTPRFLYAKSTDAMSEFREPVQRFSNIPFAATIEDLVPNLPTMMVVEALTAAFFEDVNWRYGIPEDWFRRTRGQMWMNLQHRQASASQINANWLMLLFAILASAPQSAYDDVSRYAPMRSSDDYFMCSMMARRMVEDDYLDVPSASFMVSAADGTVLGCLATPLLCDYLAERGRISEAWKLVGNAIRNAISVGLHRDPEWKLWQMMSADEKLLRRRAWWGLFTSDKTYSTVLSRPQVLRREIYDVALYSPHNPDGSRNLFNVGQNVTVSLMELLGDALEKCFTTDFPGCEVFFEMDRRFQEWEERLPSEYQLRLDAPILQECSPSEMKILTRQRYTLHTWYLTGRLKLFIASATGQGRAPQPSPLMRRTMEECINLSIQVIRFQTAAYQTLFRPNDDLSAPTYPGNCWLFEGCFSLFEASVALITVMSQLPCQDKVGESNRAIDSVLHTFMEVVKREQGRKTAETAARAMEVLITIREQHWPKVSKLLQLNTVKDEPTDPIVYKFMDLDQMGAGVSDAQASFNVLNPFVPSASTHHFTTSTERHDDPTPLLQGYS</sequence>
<reference evidence="6" key="1">
    <citation type="submission" date="2020-11" db="EMBL/GenBank/DDBJ databases">
        <authorList>
            <consortium name="DOE Joint Genome Institute"/>
            <person name="Ahrendt S."/>
            <person name="Riley R."/>
            <person name="Andreopoulos W."/>
            <person name="Labutti K."/>
            <person name="Pangilinan J."/>
            <person name="Ruiz-Duenas F.J."/>
            <person name="Barrasa J.M."/>
            <person name="Sanchez-Garcia M."/>
            <person name="Camarero S."/>
            <person name="Miyauchi S."/>
            <person name="Serrano A."/>
            <person name="Linde D."/>
            <person name="Babiker R."/>
            <person name="Drula E."/>
            <person name="Ayuso-Fernandez I."/>
            <person name="Pacheco R."/>
            <person name="Padilla G."/>
            <person name="Ferreira P."/>
            <person name="Barriuso J."/>
            <person name="Kellner H."/>
            <person name="Castanera R."/>
            <person name="Alfaro M."/>
            <person name="Ramirez L."/>
            <person name="Pisabarro A.G."/>
            <person name="Kuo A."/>
            <person name="Tritt A."/>
            <person name="Lipzen A."/>
            <person name="He G."/>
            <person name="Yan M."/>
            <person name="Ng V."/>
            <person name="Cullen D."/>
            <person name="Martin F."/>
            <person name="Rosso M.-N."/>
            <person name="Henrissat B."/>
            <person name="Hibbett D."/>
            <person name="Martinez A.T."/>
            <person name="Grigoriev I.V."/>
        </authorList>
    </citation>
    <scope>NUCLEOTIDE SEQUENCE</scope>
    <source>
        <strain evidence="6">CIRM-BRFM 674</strain>
    </source>
</reference>
<proteinExistence type="predicted"/>
<dbReference type="Proteomes" id="UP000807469">
    <property type="component" value="Unassembled WGS sequence"/>
</dbReference>
<dbReference type="AlphaFoldDB" id="A0A9P6CWS6"/>